<dbReference type="InterPro" id="IPR051785">
    <property type="entry name" value="MMCE/EMCE_epimerase"/>
</dbReference>
<evidence type="ECO:0000259" key="2">
    <source>
        <dbReference type="PROSITE" id="PS51819"/>
    </source>
</evidence>
<dbReference type="PANTHER" id="PTHR43048:SF3">
    <property type="entry name" value="METHYLMALONYL-COA EPIMERASE, MITOCHONDRIAL"/>
    <property type="match status" value="1"/>
</dbReference>
<dbReference type="PROSITE" id="PS00934">
    <property type="entry name" value="GLYOXALASE_I_1"/>
    <property type="match status" value="1"/>
</dbReference>
<gene>
    <name evidence="3" type="ORF">GCM10023187_46120</name>
</gene>
<dbReference type="Gene3D" id="3.10.180.10">
    <property type="entry name" value="2,3-Dihydroxybiphenyl 1,2-Dioxygenase, domain 1"/>
    <property type="match status" value="2"/>
</dbReference>
<feature type="domain" description="VOC" evidence="2">
    <location>
        <begin position="33"/>
        <end position="177"/>
    </location>
</feature>
<dbReference type="InterPro" id="IPR018146">
    <property type="entry name" value="Glyoxalase_1_CS"/>
</dbReference>
<name>A0ABP8KSQ7_9BACT</name>
<dbReference type="EMBL" id="BAABHB010000013">
    <property type="protein sequence ID" value="GAA4415538.1"/>
    <property type="molecule type" value="Genomic_DNA"/>
</dbReference>
<dbReference type="PANTHER" id="PTHR43048">
    <property type="entry name" value="METHYLMALONYL-COA EPIMERASE"/>
    <property type="match status" value="1"/>
</dbReference>
<dbReference type="InterPro" id="IPR029068">
    <property type="entry name" value="Glyas_Bleomycin-R_OHBP_Dase"/>
</dbReference>
<evidence type="ECO:0000313" key="4">
    <source>
        <dbReference type="Proteomes" id="UP001500936"/>
    </source>
</evidence>
<dbReference type="RefSeq" id="WP_345270413.1">
    <property type="nucleotide sequence ID" value="NZ_BAABHB010000013.1"/>
</dbReference>
<dbReference type="Proteomes" id="UP001500936">
    <property type="component" value="Unassembled WGS sequence"/>
</dbReference>
<protein>
    <submittedName>
        <fullName evidence="3">VOC family protein</fullName>
    </submittedName>
</protein>
<accession>A0ABP8KSQ7</accession>
<organism evidence="3 4">
    <name type="scientific">Nibrella viscosa</name>
    <dbReference type="NCBI Taxonomy" id="1084524"/>
    <lineage>
        <taxon>Bacteria</taxon>
        <taxon>Pseudomonadati</taxon>
        <taxon>Bacteroidota</taxon>
        <taxon>Cytophagia</taxon>
        <taxon>Cytophagales</taxon>
        <taxon>Spirosomataceae</taxon>
        <taxon>Nibrella</taxon>
    </lineage>
</organism>
<keyword evidence="1" id="KW-0479">Metal-binding</keyword>
<comment type="caution">
    <text evidence="3">The sequence shown here is derived from an EMBL/GenBank/DDBJ whole genome shotgun (WGS) entry which is preliminary data.</text>
</comment>
<sequence>MKSKIYNRYGMLGLEAFLAVLISLSLAAQPVRKVGPVGIIVSDMNQALAFYTSVLPFEKVSDTEMYGTEYEKLTGVFGVRLRVVRLKLGEEQIDLVDYLTPGGRPNPPDTRSNDLWFQHLALVVSDMDKAYAHLRQHNVQHVSTGPQTIPASNQAAAGVRAFYFRDPDGHNLELIYFPPGKGDPRWQQVHNRLFLGIDHTAIAVSNTANSLKFYQDLLGFAVKGESHNVGTEQAHLNNVPDAELHISGLRSGAGPGIEFLKYIQPRTGRPYPADARADDLFHWYTTVVVDNAGQALSRLRNAGYAVLSAEPVAIPNRALGVTKGFLARDPDGHALLITEQDQPLTTQKTY</sequence>
<dbReference type="PROSITE" id="PS51819">
    <property type="entry name" value="VOC"/>
    <property type="match status" value="2"/>
</dbReference>
<evidence type="ECO:0000256" key="1">
    <source>
        <dbReference type="ARBA" id="ARBA00022723"/>
    </source>
</evidence>
<dbReference type="SUPFAM" id="SSF54593">
    <property type="entry name" value="Glyoxalase/Bleomycin resistance protein/Dihydroxybiphenyl dioxygenase"/>
    <property type="match status" value="2"/>
</dbReference>
<reference evidence="4" key="1">
    <citation type="journal article" date="2019" name="Int. J. Syst. Evol. Microbiol.">
        <title>The Global Catalogue of Microorganisms (GCM) 10K type strain sequencing project: providing services to taxonomists for standard genome sequencing and annotation.</title>
        <authorList>
            <consortium name="The Broad Institute Genomics Platform"/>
            <consortium name="The Broad Institute Genome Sequencing Center for Infectious Disease"/>
            <person name="Wu L."/>
            <person name="Ma J."/>
        </authorList>
    </citation>
    <scope>NUCLEOTIDE SEQUENCE [LARGE SCALE GENOMIC DNA]</scope>
    <source>
        <strain evidence="4">JCM 17925</strain>
    </source>
</reference>
<keyword evidence="4" id="KW-1185">Reference proteome</keyword>
<proteinExistence type="predicted"/>
<dbReference type="InterPro" id="IPR037523">
    <property type="entry name" value="VOC_core"/>
</dbReference>
<evidence type="ECO:0000313" key="3">
    <source>
        <dbReference type="EMBL" id="GAA4415538.1"/>
    </source>
</evidence>
<dbReference type="Pfam" id="PF00903">
    <property type="entry name" value="Glyoxalase"/>
    <property type="match status" value="2"/>
</dbReference>
<dbReference type="InterPro" id="IPR004360">
    <property type="entry name" value="Glyas_Fos-R_dOase_dom"/>
</dbReference>
<feature type="domain" description="VOC" evidence="2">
    <location>
        <begin position="196"/>
        <end position="340"/>
    </location>
</feature>